<dbReference type="EMBL" id="KZ772778">
    <property type="protein sequence ID" value="PTQ31831.1"/>
    <property type="molecule type" value="Genomic_DNA"/>
</dbReference>
<proteinExistence type="predicted"/>
<dbReference type="Proteomes" id="UP000244005">
    <property type="component" value="Unassembled WGS sequence"/>
</dbReference>
<name>A0A2R6WDA4_MARPO</name>
<protein>
    <submittedName>
        <fullName evidence="1">Uncharacterized protein</fullName>
    </submittedName>
</protein>
<dbReference type="AlphaFoldDB" id="A0A2R6WDA4"/>
<sequence>MKTFQEVPQAIDIGVDDRVAPGVREQPHILVVGIGGVVEHAHPFVSSIVKDTIHVFTNIIASKGRIYTRHVETSDIIHQYLQKNIETRIREKHSITLSNSYTLTRYNGFLKQLM</sequence>
<organism evidence="1 2">
    <name type="scientific">Marchantia polymorpha</name>
    <name type="common">Common liverwort</name>
    <name type="synonym">Marchantia aquatica</name>
    <dbReference type="NCBI Taxonomy" id="3197"/>
    <lineage>
        <taxon>Eukaryota</taxon>
        <taxon>Viridiplantae</taxon>
        <taxon>Streptophyta</taxon>
        <taxon>Embryophyta</taxon>
        <taxon>Marchantiophyta</taxon>
        <taxon>Marchantiopsida</taxon>
        <taxon>Marchantiidae</taxon>
        <taxon>Marchantiales</taxon>
        <taxon>Marchantiaceae</taxon>
        <taxon>Marchantia</taxon>
    </lineage>
</organism>
<evidence type="ECO:0000313" key="1">
    <source>
        <dbReference type="EMBL" id="PTQ31831.1"/>
    </source>
</evidence>
<reference evidence="2" key="1">
    <citation type="journal article" date="2017" name="Cell">
        <title>Insights into land plant evolution garnered from the Marchantia polymorpha genome.</title>
        <authorList>
            <person name="Bowman J.L."/>
            <person name="Kohchi T."/>
            <person name="Yamato K.T."/>
            <person name="Jenkins J."/>
            <person name="Shu S."/>
            <person name="Ishizaki K."/>
            <person name="Yamaoka S."/>
            <person name="Nishihama R."/>
            <person name="Nakamura Y."/>
            <person name="Berger F."/>
            <person name="Adam C."/>
            <person name="Aki S.S."/>
            <person name="Althoff F."/>
            <person name="Araki T."/>
            <person name="Arteaga-Vazquez M.A."/>
            <person name="Balasubrmanian S."/>
            <person name="Barry K."/>
            <person name="Bauer D."/>
            <person name="Boehm C.R."/>
            <person name="Briginshaw L."/>
            <person name="Caballero-Perez J."/>
            <person name="Catarino B."/>
            <person name="Chen F."/>
            <person name="Chiyoda S."/>
            <person name="Chovatia M."/>
            <person name="Davies K.M."/>
            <person name="Delmans M."/>
            <person name="Demura T."/>
            <person name="Dierschke T."/>
            <person name="Dolan L."/>
            <person name="Dorantes-Acosta A.E."/>
            <person name="Eklund D.M."/>
            <person name="Florent S.N."/>
            <person name="Flores-Sandoval E."/>
            <person name="Fujiyama A."/>
            <person name="Fukuzawa H."/>
            <person name="Galik B."/>
            <person name="Grimanelli D."/>
            <person name="Grimwood J."/>
            <person name="Grossniklaus U."/>
            <person name="Hamada T."/>
            <person name="Haseloff J."/>
            <person name="Hetherington A.J."/>
            <person name="Higo A."/>
            <person name="Hirakawa Y."/>
            <person name="Hundley H.N."/>
            <person name="Ikeda Y."/>
            <person name="Inoue K."/>
            <person name="Inoue S.I."/>
            <person name="Ishida S."/>
            <person name="Jia Q."/>
            <person name="Kakita M."/>
            <person name="Kanazawa T."/>
            <person name="Kawai Y."/>
            <person name="Kawashima T."/>
            <person name="Kennedy M."/>
            <person name="Kinose K."/>
            <person name="Kinoshita T."/>
            <person name="Kohara Y."/>
            <person name="Koide E."/>
            <person name="Komatsu K."/>
            <person name="Kopischke S."/>
            <person name="Kubo M."/>
            <person name="Kyozuka J."/>
            <person name="Lagercrantz U."/>
            <person name="Lin S.S."/>
            <person name="Lindquist E."/>
            <person name="Lipzen A.M."/>
            <person name="Lu C.W."/>
            <person name="De Luna E."/>
            <person name="Martienssen R.A."/>
            <person name="Minamino N."/>
            <person name="Mizutani M."/>
            <person name="Mizutani M."/>
            <person name="Mochizuki N."/>
            <person name="Monte I."/>
            <person name="Mosher R."/>
            <person name="Nagasaki H."/>
            <person name="Nakagami H."/>
            <person name="Naramoto S."/>
            <person name="Nishitani K."/>
            <person name="Ohtani M."/>
            <person name="Okamoto T."/>
            <person name="Okumura M."/>
            <person name="Phillips J."/>
            <person name="Pollak B."/>
            <person name="Reinders A."/>
            <person name="Rovekamp M."/>
            <person name="Sano R."/>
            <person name="Sawa S."/>
            <person name="Schmid M.W."/>
            <person name="Shirakawa M."/>
            <person name="Solano R."/>
            <person name="Spunde A."/>
            <person name="Suetsugu N."/>
            <person name="Sugano S."/>
            <person name="Sugiyama A."/>
            <person name="Sun R."/>
            <person name="Suzuki Y."/>
            <person name="Takenaka M."/>
            <person name="Takezawa D."/>
            <person name="Tomogane H."/>
            <person name="Tsuzuki M."/>
            <person name="Ueda T."/>
            <person name="Umeda M."/>
            <person name="Ward J.M."/>
            <person name="Watanabe Y."/>
            <person name="Yazaki K."/>
            <person name="Yokoyama R."/>
            <person name="Yoshitake Y."/>
            <person name="Yotsui I."/>
            <person name="Zachgo S."/>
            <person name="Schmutz J."/>
        </authorList>
    </citation>
    <scope>NUCLEOTIDE SEQUENCE [LARGE SCALE GENOMIC DNA]</scope>
    <source>
        <strain evidence="2">Tak-1</strain>
    </source>
</reference>
<evidence type="ECO:0000313" key="2">
    <source>
        <dbReference type="Proteomes" id="UP000244005"/>
    </source>
</evidence>
<gene>
    <name evidence="1" type="ORF">MARPO_0106s0027</name>
</gene>
<accession>A0A2R6WDA4</accession>
<keyword evidence="2" id="KW-1185">Reference proteome</keyword>